<proteinExistence type="predicted"/>
<accession>A0ACB8UND5</accession>
<gene>
    <name evidence="1" type="ORF">LOY88_006341</name>
</gene>
<reference evidence="1" key="1">
    <citation type="journal article" date="2022" name="bioRxiv">
        <title>Population genetic analysis of Ophidiomyces ophidiicola, the causative agent of snake fungal disease, indicates recent introductions to the USA.</title>
        <authorList>
            <person name="Ladner J.T."/>
            <person name="Palmer J.M."/>
            <person name="Ettinger C.L."/>
            <person name="Stajich J.E."/>
            <person name="Farrell T.M."/>
            <person name="Glorioso B.M."/>
            <person name="Lawson B."/>
            <person name="Price S.J."/>
            <person name="Stengle A.G."/>
            <person name="Grear D.A."/>
            <person name="Lorch J.M."/>
        </authorList>
    </citation>
    <scope>NUCLEOTIDE SEQUENCE</scope>
    <source>
        <strain evidence="1">NWHC 24266-5</strain>
    </source>
</reference>
<sequence>MAYTNQQLQRALYLLRLENEDYSPGPIFFETARYGLRRRETRLILSGEDVDDDDESGDFVEVEVKTPKRIRIPEPLETPPKRRKVEVLDMSRIFKQILENSWKVQSRMKDGFHWVAKSVVGEAAEDTNRFQVGKQSNISFEPDIDITNASGPGTAHDRQPNKMCLSSYTPEAGVDLEKAIKPGLPSSPTLLQPNNKTLAYSSVIPNVLGVIKKDKRSTAQRQVVISTSFAHPINFTHSPPANGSDPCHWCYDFTYGILGLGQIQIQVMERPDGRGYTEMRDGHSMNGKEPSRMCKKCTKERVRAMQCASHNMQPIIGIDKTSFAFSEAFKTLLPDAKEGRCIKRNLWCAICISPAFYRCVQPLAGTELEALTGLGSCGLVLCGNCVSMLGASDGSVCRLVERLWKMGTKNLRADAEFFRVQGELCRRFRIGERMTTR</sequence>
<name>A0ACB8UND5_9EURO</name>
<dbReference type="EMBL" id="JALBCA010000146">
    <property type="protein sequence ID" value="KAI2382078.1"/>
    <property type="molecule type" value="Genomic_DNA"/>
</dbReference>
<evidence type="ECO:0000313" key="1">
    <source>
        <dbReference type="EMBL" id="KAI2382078.1"/>
    </source>
</evidence>
<comment type="caution">
    <text evidence="1">The sequence shown here is derived from an EMBL/GenBank/DDBJ whole genome shotgun (WGS) entry which is preliminary data.</text>
</comment>
<protein>
    <submittedName>
        <fullName evidence="1">Uncharacterized protein</fullName>
    </submittedName>
</protein>
<organism evidence="1">
    <name type="scientific">Ophidiomyces ophidiicola</name>
    <dbReference type="NCBI Taxonomy" id="1387563"/>
    <lineage>
        <taxon>Eukaryota</taxon>
        <taxon>Fungi</taxon>
        <taxon>Dikarya</taxon>
        <taxon>Ascomycota</taxon>
        <taxon>Pezizomycotina</taxon>
        <taxon>Eurotiomycetes</taxon>
        <taxon>Eurotiomycetidae</taxon>
        <taxon>Onygenales</taxon>
        <taxon>Onygenaceae</taxon>
        <taxon>Ophidiomyces</taxon>
    </lineage>
</organism>